<keyword evidence="2" id="KW-1185">Reference proteome</keyword>
<name>A0A3L6TDI4_PANMI</name>
<dbReference type="OrthoDB" id="694705at2759"/>
<accession>A0A3L6TDI4</accession>
<proteinExistence type="predicted"/>
<dbReference type="Proteomes" id="UP000275267">
    <property type="component" value="Unassembled WGS sequence"/>
</dbReference>
<protein>
    <submittedName>
        <fullName evidence="1">Uncharacterized protein</fullName>
    </submittedName>
</protein>
<evidence type="ECO:0000313" key="2">
    <source>
        <dbReference type="Proteomes" id="UP000275267"/>
    </source>
</evidence>
<dbReference type="EMBL" id="PQIB02000002">
    <property type="protein sequence ID" value="RLN35568.1"/>
    <property type="molecule type" value="Genomic_DNA"/>
</dbReference>
<comment type="caution">
    <text evidence="1">The sequence shown here is derived from an EMBL/GenBank/DDBJ whole genome shotgun (WGS) entry which is preliminary data.</text>
</comment>
<evidence type="ECO:0000313" key="1">
    <source>
        <dbReference type="EMBL" id="RLN35568.1"/>
    </source>
</evidence>
<dbReference type="AlphaFoldDB" id="A0A3L6TDI4"/>
<gene>
    <name evidence="1" type="ORF">C2845_PM03G16680</name>
</gene>
<sequence length="188" mass="21937">MRVSIKFSSLPKSMLKNTEPEGEKLDFQQFVRIVKRDLFKGVFIPHDMTLWLSLIGEKDIEELMAHHALLMDIQRCSESFTLWYDLFLDLARSKKDEICRNLNKYKGWQNKINCGEGNGFLVETLLEGSYDDTIEDLLRLLRNSRQHSSRYRHALYASIVGQNFPNLISDFQKELYKAGCLKELGVLK</sequence>
<organism evidence="1 2">
    <name type="scientific">Panicum miliaceum</name>
    <name type="common">Proso millet</name>
    <name type="synonym">Broomcorn millet</name>
    <dbReference type="NCBI Taxonomy" id="4540"/>
    <lineage>
        <taxon>Eukaryota</taxon>
        <taxon>Viridiplantae</taxon>
        <taxon>Streptophyta</taxon>
        <taxon>Embryophyta</taxon>
        <taxon>Tracheophyta</taxon>
        <taxon>Spermatophyta</taxon>
        <taxon>Magnoliopsida</taxon>
        <taxon>Liliopsida</taxon>
        <taxon>Poales</taxon>
        <taxon>Poaceae</taxon>
        <taxon>PACMAD clade</taxon>
        <taxon>Panicoideae</taxon>
        <taxon>Panicodae</taxon>
        <taxon>Paniceae</taxon>
        <taxon>Panicinae</taxon>
        <taxon>Panicum</taxon>
        <taxon>Panicum sect. Panicum</taxon>
    </lineage>
</organism>
<dbReference type="PANTHER" id="PTHR35161:SF15">
    <property type="entry name" value="OS07G0690800 PROTEIN"/>
    <property type="match status" value="1"/>
</dbReference>
<dbReference type="PANTHER" id="PTHR35161">
    <property type="entry name" value="OS02G0303100 PROTEIN"/>
    <property type="match status" value="1"/>
</dbReference>
<reference evidence="2" key="1">
    <citation type="journal article" date="2019" name="Nat. Commun.">
        <title>The genome of broomcorn millet.</title>
        <authorList>
            <person name="Zou C."/>
            <person name="Miki D."/>
            <person name="Li D."/>
            <person name="Tang Q."/>
            <person name="Xiao L."/>
            <person name="Rajput S."/>
            <person name="Deng P."/>
            <person name="Jia W."/>
            <person name="Huang R."/>
            <person name="Zhang M."/>
            <person name="Sun Y."/>
            <person name="Hu J."/>
            <person name="Fu X."/>
            <person name="Schnable P.S."/>
            <person name="Li F."/>
            <person name="Zhang H."/>
            <person name="Feng B."/>
            <person name="Zhu X."/>
            <person name="Liu R."/>
            <person name="Schnable J.C."/>
            <person name="Zhu J.-K."/>
            <person name="Zhang H."/>
        </authorList>
    </citation>
    <scope>NUCLEOTIDE SEQUENCE [LARGE SCALE GENOMIC DNA]</scope>
</reference>